<proteinExistence type="predicted"/>
<name>A0A392NFD5_9FABA</name>
<dbReference type="PANTHER" id="PTHR24559">
    <property type="entry name" value="TRANSPOSON TY3-I GAG-POL POLYPROTEIN"/>
    <property type="match status" value="1"/>
</dbReference>
<evidence type="ECO:0000259" key="1">
    <source>
        <dbReference type="Pfam" id="PF00078"/>
    </source>
</evidence>
<evidence type="ECO:0000313" key="3">
    <source>
        <dbReference type="Proteomes" id="UP000265520"/>
    </source>
</evidence>
<evidence type="ECO:0000313" key="2">
    <source>
        <dbReference type="EMBL" id="MCH98567.1"/>
    </source>
</evidence>
<dbReference type="InterPro" id="IPR043128">
    <property type="entry name" value="Rev_trsase/Diguanyl_cyclase"/>
</dbReference>
<dbReference type="Gene3D" id="3.10.10.10">
    <property type="entry name" value="HIV Type 1 Reverse Transcriptase, subunit A, domain 1"/>
    <property type="match status" value="1"/>
</dbReference>
<dbReference type="InterPro" id="IPR053134">
    <property type="entry name" value="RNA-dir_DNA_polymerase"/>
</dbReference>
<dbReference type="SUPFAM" id="SSF56672">
    <property type="entry name" value="DNA/RNA polymerases"/>
    <property type="match status" value="1"/>
</dbReference>
<comment type="caution">
    <text evidence="2">The sequence shown here is derived from an EMBL/GenBank/DDBJ whole genome shotgun (WGS) entry which is preliminary data.</text>
</comment>
<dbReference type="InterPro" id="IPR043502">
    <property type="entry name" value="DNA/RNA_pol_sf"/>
</dbReference>
<feature type="domain" description="Reverse transcriptase" evidence="1">
    <location>
        <begin position="62"/>
        <end position="171"/>
    </location>
</feature>
<dbReference type="InterPro" id="IPR000477">
    <property type="entry name" value="RT_dom"/>
</dbReference>
<sequence>MADIKGISPTVCMHRILVEENAKNSVESQRRHNPIMKEVVKKEIIKWLDAGIIYPISDSVWMLDKLVGKEFYCFLDGYSGYNQIVIPLEDREKNTFTCPYGAFAFRRMSFGLCNAPATFQRCMMALFSDLIESAMEVFMDDFSVFRESFQECLYNLELVLARCQDSNLVLN</sequence>
<keyword evidence="3" id="KW-1185">Reference proteome</keyword>
<organism evidence="2 3">
    <name type="scientific">Trifolium medium</name>
    <dbReference type="NCBI Taxonomy" id="97028"/>
    <lineage>
        <taxon>Eukaryota</taxon>
        <taxon>Viridiplantae</taxon>
        <taxon>Streptophyta</taxon>
        <taxon>Embryophyta</taxon>
        <taxon>Tracheophyta</taxon>
        <taxon>Spermatophyta</taxon>
        <taxon>Magnoliopsida</taxon>
        <taxon>eudicotyledons</taxon>
        <taxon>Gunneridae</taxon>
        <taxon>Pentapetalae</taxon>
        <taxon>rosids</taxon>
        <taxon>fabids</taxon>
        <taxon>Fabales</taxon>
        <taxon>Fabaceae</taxon>
        <taxon>Papilionoideae</taxon>
        <taxon>50 kb inversion clade</taxon>
        <taxon>NPAAA clade</taxon>
        <taxon>Hologalegina</taxon>
        <taxon>IRL clade</taxon>
        <taxon>Trifolieae</taxon>
        <taxon>Trifolium</taxon>
    </lineage>
</organism>
<dbReference type="Gene3D" id="3.30.70.270">
    <property type="match status" value="1"/>
</dbReference>
<reference evidence="2 3" key="1">
    <citation type="journal article" date="2018" name="Front. Plant Sci.">
        <title>Red Clover (Trifolium pratense) and Zigzag Clover (T. medium) - A Picture of Genomic Similarities and Differences.</title>
        <authorList>
            <person name="Dluhosova J."/>
            <person name="Istvanek J."/>
            <person name="Nedelnik J."/>
            <person name="Repkova J."/>
        </authorList>
    </citation>
    <scope>NUCLEOTIDE SEQUENCE [LARGE SCALE GENOMIC DNA]</scope>
    <source>
        <strain evidence="3">cv. 10/8</strain>
        <tissue evidence="2">Leaf</tissue>
    </source>
</reference>
<dbReference type="Proteomes" id="UP000265520">
    <property type="component" value="Unassembled WGS sequence"/>
</dbReference>
<protein>
    <recommendedName>
        <fullName evidence="1">Reverse transcriptase domain-containing protein</fullName>
    </recommendedName>
</protein>
<dbReference type="EMBL" id="LXQA010037981">
    <property type="protein sequence ID" value="MCH98567.1"/>
    <property type="molecule type" value="Genomic_DNA"/>
</dbReference>
<dbReference type="CDD" id="cd01647">
    <property type="entry name" value="RT_LTR"/>
    <property type="match status" value="1"/>
</dbReference>
<dbReference type="AlphaFoldDB" id="A0A392NFD5"/>
<accession>A0A392NFD5</accession>
<dbReference type="Pfam" id="PF00078">
    <property type="entry name" value="RVT_1"/>
    <property type="match status" value="1"/>
</dbReference>
<dbReference type="PANTHER" id="PTHR24559:SF432">
    <property type="entry name" value="RNA-DIRECTED DNA POLYMERASE HOMOLOG"/>
    <property type="match status" value="1"/>
</dbReference>